<keyword evidence="2" id="KW-1185">Reference proteome</keyword>
<accession>A0AAW0G1S5</accession>
<reference evidence="1 2" key="1">
    <citation type="submission" date="2022-09" db="EMBL/GenBank/DDBJ databases">
        <authorList>
            <person name="Palmer J.M."/>
        </authorList>
    </citation>
    <scope>NUCLEOTIDE SEQUENCE [LARGE SCALE GENOMIC DNA]</scope>
    <source>
        <strain evidence="1 2">DSM 7382</strain>
    </source>
</reference>
<sequence>MNATFFAMRNISTPNLDSFASANFNVKAGANKLTRPVAGGSVSAGALKTNAQV</sequence>
<protein>
    <submittedName>
        <fullName evidence="1">Uncharacterized protein</fullName>
    </submittedName>
</protein>
<proteinExistence type="predicted"/>
<gene>
    <name evidence="1" type="ORF">QCA50_013246</name>
</gene>
<dbReference type="AlphaFoldDB" id="A0AAW0G1S5"/>
<evidence type="ECO:0000313" key="1">
    <source>
        <dbReference type="EMBL" id="KAK7683868.1"/>
    </source>
</evidence>
<name>A0AAW0G1S5_9APHY</name>
<evidence type="ECO:0000313" key="2">
    <source>
        <dbReference type="Proteomes" id="UP001385951"/>
    </source>
</evidence>
<organism evidence="1 2">
    <name type="scientific">Cerrena zonata</name>
    <dbReference type="NCBI Taxonomy" id="2478898"/>
    <lineage>
        <taxon>Eukaryota</taxon>
        <taxon>Fungi</taxon>
        <taxon>Dikarya</taxon>
        <taxon>Basidiomycota</taxon>
        <taxon>Agaricomycotina</taxon>
        <taxon>Agaricomycetes</taxon>
        <taxon>Polyporales</taxon>
        <taxon>Cerrenaceae</taxon>
        <taxon>Cerrena</taxon>
    </lineage>
</organism>
<dbReference type="EMBL" id="JASBNA010000029">
    <property type="protein sequence ID" value="KAK7683868.1"/>
    <property type="molecule type" value="Genomic_DNA"/>
</dbReference>
<dbReference type="Proteomes" id="UP001385951">
    <property type="component" value="Unassembled WGS sequence"/>
</dbReference>
<comment type="caution">
    <text evidence="1">The sequence shown here is derived from an EMBL/GenBank/DDBJ whole genome shotgun (WGS) entry which is preliminary data.</text>
</comment>